<keyword evidence="1" id="KW-0732">Signal</keyword>
<dbReference type="CDD" id="cd12797">
    <property type="entry name" value="M23_peptidase"/>
    <property type="match status" value="1"/>
</dbReference>
<dbReference type="InterPro" id="IPR050570">
    <property type="entry name" value="Cell_wall_metabolism_enzyme"/>
</dbReference>
<feature type="signal peptide" evidence="1">
    <location>
        <begin position="1"/>
        <end position="30"/>
    </location>
</feature>
<dbReference type="EMBL" id="FZNR01000030">
    <property type="protein sequence ID" value="SNS94810.1"/>
    <property type="molecule type" value="Genomic_DNA"/>
</dbReference>
<dbReference type="InterPro" id="IPR011055">
    <property type="entry name" value="Dup_hybrid_motif"/>
</dbReference>
<evidence type="ECO:0000313" key="3">
    <source>
        <dbReference type="EMBL" id="SNS94810.1"/>
    </source>
</evidence>
<dbReference type="SUPFAM" id="SSF51261">
    <property type="entry name" value="Duplicated hybrid motif"/>
    <property type="match status" value="1"/>
</dbReference>
<name>A0A239IMB1_9ACTN</name>
<accession>A0A239IMB1</accession>
<dbReference type="GO" id="GO:0004222">
    <property type="term" value="F:metalloendopeptidase activity"/>
    <property type="evidence" value="ECO:0007669"/>
    <property type="project" value="TreeGrafter"/>
</dbReference>
<dbReference type="Proteomes" id="UP000198415">
    <property type="component" value="Unassembled WGS sequence"/>
</dbReference>
<evidence type="ECO:0000256" key="1">
    <source>
        <dbReference type="SAM" id="SignalP"/>
    </source>
</evidence>
<dbReference type="InterPro" id="IPR006311">
    <property type="entry name" value="TAT_signal"/>
</dbReference>
<sequence>MRGRSLFLRVTAAVGAALAAAATMAAPAQAAPNFKAPFPCGQRWTYSHHSQEVRLALDFIRNDGGATAGAPVLASAAGTVARRYQAGGAGNYIDINHGGGWHTYYFHLQAYSVADGAYVGQGQQIGLTGTTGNSSGEHIHYEQLYNGAGQTIAIDGVSLAPYPGSYGSKSLTSTNGCGGSGPVKYFVDTYAAAPAFASPTSTAQTGTLNQGTNYVFCKAWGRQTGSGTSYNHWWLKTDPDTGPAGQYVSAYYLSRWGNDEAKDNNGVVIPDCAGGSQPKYWVDTYATAPVFASATSTAQTGTLNQGTNYVFCKTWGRQIGSGSSYNHWWLKTDPDTGPAGQYVSAYYLSRWGNDEAKDNNGVVIPDC</sequence>
<proteinExistence type="predicted"/>
<keyword evidence="4" id="KW-1185">Reference proteome</keyword>
<dbReference type="InterPro" id="IPR016047">
    <property type="entry name" value="M23ase_b-sheet_dom"/>
</dbReference>
<organism evidence="3 4">
    <name type="scientific">Actinoplanes regularis</name>
    <dbReference type="NCBI Taxonomy" id="52697"/>
    <lineage>
        <taxon>Bacteria</taxon>
        <taxon>Bacillati</taxon>
        <taxon>Actinomycetota</taxon>
        <taxon>Actinomycetes</taxon>
        <taxon>Micromonosporales</taxon>
        <taxon>Micromonosporaceae</taxon>
        <taxon>Actinoplanes</taxon>
    </lineage>
</organism>
<dbReference type="Pfam" id="PF01551">
    <property type="entry name" value="Peptidase_M23"/>
    <property type="match status" value="1"/>
</dbReference>
<dbReference type="AlphaFoldDB" id="A0A239IMB1"/>
<gene>
    <name evidence="3" type="ORF">SAMN06264365_13027</name>
</gene>
<feature type="chain" id="PRO_5013145096" evidence="1">
    <location>
        <begin position="31"/>
        <end position="367"/>
    </location>
</feature>
<protein>
    <submittedName>
        <fullName evidence="3">Peptidase family M23</fullName>
    </submittedName>
</protein>
<feature type="domain" description="M23ase beta-sheet core" evidence="2">
    <location>
        <begin position="65"/>
        <end position="147"/>
    </location>
</feature>
<dbReference type="PROSITE" id="PS51318">
    <property type="entry name" value="TAT"/>
    <property type="match status" value="1"/>
</dbReference>
<reference evidence="3 4" key="1">
    <citation type="submission" date="2017-06" db="EMBL/GenBank/DDBJ databases">
        <authorList>
            <person name="Kim H.J."/>
            <person name="Triplett B.A."/>
        </authorList>
    </citation>
    <scope>NUCLEOTIDE SEQUENCE [LARGE SCALE GENOMIC DNA]</scope>
    <source>
        <strain evidence="3 4">DSM 43151</strain>
    </source>
</reference>
<dbReference type="Gene3D" id="2.70.70.10">
    <property type="entry name" value="Glucose Permease (Domain IIA)"/>
    <property type="match status" value="1"/>
</dbReference>
<evidence type="ECO:0000259" key="2">
    <source>
        <dbReference type="Pfam" id="PF01551"/>
    </source>
</evidence>
<evidence type="ECO:0000313" key="4">
    <source>
        <dbReference type="Proteomes" id="UP000198415"/>
    </source>
</evidence>
<dbReference type="PANTHER" id="PTHR21666">
    <property type="entry name" value="PEPTIDASE-RELATED"/>
    <property type="match status" value="1"/>
</dbReference>
<dbReference type="PANTHER" id="PTHR21666:SF270">
    <property type="entry name" value="MUREIN HYDROLASE ACTIVATOR ENVC"/>
    <property type="match status" value="1"/>
</dbReference>